<evidence type="ECO:0000313" key="2">
    <source>
        <dbReference type="EMBL" id="GLQ88760.1"/>
    </source>
</evidence>
<keyword evidence="1" id="KW-0472">Membrane</keyword>
<dbReference type="SUPFAM" id="SSF49478">
    <property type="entry name" value="Cna protein B-type domain"/>
    <property type="match status" value="1"/>
</dbReference>
<comment type="caution">
    <text evidence="2">The sequence shown here is derived from an EMBL/GenBank/DDBJ whole genome shotgun (WGS) entry which is preliminary data.</text>
</comment>
<evidence type="ECO:0000313" key="3">
    <source>
        <dbReference type="Proteomes" id="UP001156627"/>
    </source>
</evidence>
<dbReference type="Proteomes" id="UP001156627">
    <property type="component" value="Unassembled WGS sequence"/>
</dbReference>
<accession>A0ABQ5XAX2</accession>
<keyword evidence="3" id="KW-1185">Reference proteome</keyword>
<keyword evidence="1" id="KW-1133">Transmembrane helix</keyword>
<organism evidence="2 3">
    <name type="scientific">Dyella flagellata</name>
    <dbReference type="NCBI Taxonomy" id="1867833"/>
    <lineage>
        <taxon>Bacteria</taxon>
        <taxon>Pseudomonadati</taxon>
        <taxon>Pseudomonadota</taxon>
        <taxon>Gammaproteobacteria</taxon>
        <taxon>Lysobacterales</taxon>
        <taxon>Rhodanobacteraceae</taxon>
        <taxon>Dyella</taxon>
    </lineage>
</organism>
<keyword evidence="1" id="KW-0812">Transmembrane</keyword>
<evidence type="ECO:0000256" key="1">
    <source>
        <dbReference type="SAM" id="Phobius"/>
    </source>
</evidence>
<dbReference type="EMBL" id="BSOA01000020">
    <property type="protein sequence ID" value="GLQ88760.1"/>
    <property type="molecule type" value="Genomic_DNA"/>
</dbReference>
<evidence type="ECO:0008006" key="4">
    <source>
        <dbReference type="Google" id="ProtNLM"/>
    </source>
</evidence>
<reference evidence="3" key="1">
    <citation type="journal article" date="2019" name="Int. J. Syst. Evol. Microbiol.">
        <title>The Global Catalogue of Microorganisms (GCM) 10K type strain sequencing project: providing services to taxonomists for standard genome sequencing and annotation.</title>
        <authorList>
            <consortium name="The Broad Institute Genomics Platform"/>
            <consortium name="The Broad Institute Genome Sequencing Center for Infectious Disease"/>
            <person name="Wu L."/>
            <person name="Ma J."/>
        </authorList>
    </citation>
    <scope>NUCLEOTIDE SEQUENCE [LARGE SCALE GENOMIC DNA]</scope>
    <source>
        <strain evidence="3">NBRC 111981</strain>
    </source>
</reference>
<proteinExistence type="predicted"/>
<feature type="transmembrane region" description="Helical" evidence="1">
    <location>
        <begin position="21"/>
        <end position="40"/>
    </location>
</feature>
<name>A0ABQ5XAX2_9GAMM</name>
<gene>
    <name evidence="2" type="ORF">GCM10007898_23300</name>
</gene>
<dbReference type="Gene3D" id="2.60.40.1120">
    <property type="entry name" value="Carboxypeptidase-like, regulatory domain"/>
    <property type="match status" value="1"/>
</dbReference>
<dbReference type="RefSeq" id="WP_284332199.1">
    <property type="nucleotide sequence ID" value="NZ_BSOA01000020.1"/>
</dbReference>
<sequence length="131" mass="13828">MKASQKPLALGQQDQIRRRPLKLITAIALSAVGAIALNAAHAQSTSSSIFGRAPADSTITVHSDNGATRHGSPNNKGRYSFSSLIPGTYIVSLERNGQTLAKVQGVPLFASRASQVDFVCDNDQCTGTFGR</sequence>
<protein>
    <recommendedName>
        <fullName evidence="4">Carboxypeptidase regulatory-like domain-containing protein</fullName>
    </recommendedName>
</protein>